<reference evidence="1 2" key="1">
    <citation type="submission" date="2023-02" db="EMBL/GenBank/DDBJ databases">
        <title>Pathogen: clinical or host-associated sample.</title>
        <authorList>
            <person name="Hergert J."/>
            <person name="Casey R."/>
            <person name="Wagner J."/>
            <person name="Young E.L."/>
            <person name="Oakeson K.F."/>
        </authorList>
    </citation>
    <scope>NUCLEOTIDE SEQUENCE [LARGE SCALE GENOMIC DNA]</scope>
    <source>
        <strain evidence="1 2">2022CK-00829</strain>
        <plasmid evidence="1 2">unnamed1</plasmid>
    </source>
</reference>
<evidence type="ECO:0000313" key="1">
    <source>
        <dbReference type="EMBL" id="WDI05054.1"/>
    </source>
</evidence>
<keyword evidence="2" id="KW-1185">Reference proteome</keyword>
<keyword evidence="1" id="KW-0614">Plasmid</keyword>
<proteinExistence type="predicted"/>
<dbReference type="Proteomes" id="UP001221519">
    <property type="component" value="Plasmid unnamed1"/>
</dbReference>
<name>A0ABY7XJS8_9BACL</name>
<geneLocation type="plasmid" evidence="1 2">
    <name>unnamed1</name>
</geneLocation>
<evidence type="ECO:0000313" key="2">
    <source>
        <dbReference type="Proteomes" id="UP001221519"/>
    </source>
</evidence>
<accession>A0ABY7XJS8</accession>
<gene>
    <name evidence="1" type="ORF">PUW25_26150</name>
</gene>
<dbReference type="EMBL" id="CP118109">
    <property type="protein sequence ID" value="WDI05054.1"/>
    <property type="molecule type" value="Genomic_DNA"/>
</dbReference>
<sequence>MAKNTDILMIIEGETSCVKTVTKLSHIDVIGFDSLTKEAMRGKQYDKVLLPLSMRESEGHIKVLQIIKPLVLIHDDFDIRIIYY</sequence>
<protein>
    <submittedName>
        <fullName evidence="1">Uncharacterized protein</fullName>
    </submittedName>
</protein>
<organism evidence="1 2">
    <name type="scientific">Paenibacillus urinalis</name>
    <dbReference type="NCBI Taxonomy" id="521520"/>
    <lineage>
        <taxon>Bacteria</taxon>
        <taxon>Bacillati</taxon>
        <taxon>Bacillota</taxon>
        <taxon>Bacilli</taxon>
        <taxon>Bacillales</taxon>
        <taxon>Paenibacillaceae</taxon>
        <taxon>Paenibacillus</taxon>
    </lineage>
</organism>
<dbReference type="RefSeq" id="WP_047913148.1">
    <property type="nucleotide sequence ID" value="NZ_CP118109.1"/>
</dbReference>